<name>E0UKZ9_GLOV7</name>
<evidence type="ECO:0000313" key="3">
    <source>
        <dbReference type="Proteomes" id="UP000008206"/>
    </source>
</evidence>
<evidence type="ECO:0000313" key="2">
    <source>
        <dbReference type="EMBL" id="ADN17629.1"/>
    </source>
</evidence>
<keyword evidence="1" id="KW-0472">Membrane</keyword>
<sequence length="36" mass="3794">MENTIILDRILGSLAIIILIGGLVMLLNGVLKMGGK</sequence>
<dbReference type="AlphaFoldDB" id="E0UKZ9"/>
<keyword evidence="1" id="KW-1133">Transmembrane helix</keyword>
<feature type="transmembrane region" description="Helical" evidence="1">
    <location>
        <begin position="12"/>
        <end position="31"/>
    </location>
</feature>
<evidence type="ECO:0000256" key="1">
    <source>
        <dbReference type="SAM" id="Phobius"/>
    </source>
</evidence>
<protein>
    <submittedName>
        <fullName evidence="2">Uncharacterized protein</fullName>
    </submittedName>
</protein>
<accession>E0UKZ9</accession>
<gene>
    <name evidence="2" type="ordered locus">Cyan7822_5768</name>
</gene>
<proteinExistence type="predicted"/>
<reference evidence="3" key="1">
    <citation type="journal article" date="2011" name="MBio">
        <title>Novel metabolic attributes of the genus Cyanothece, comprising a group of unicellular nitrogen-fixing Cyanobacteria.</title>
        <authorList>
            <person name="Bandyopadhyay A."/>
            <person name="Elvitigala T."/>
            <person name="Welsh E."/>
            <person name="Stockel J."/>
            <person name="Liberton M."/>
            <person name="Min H."/>
            <person name="Sherman L.A."/>
            <person name="Pakrasi H.B."/>
        </authorList>
    </citation>
    <scope>NUCLEOTIDE SEQUENCE [LARGE SCALE GENOMIC DNA]</scope>
    <source>
        <strain evidence="3">PCC 7822</strain>
        <plasmid evidence="3">Cy782201</plasmid>
    </source>
</reference>
<keyword evidence="1" id="KW-0812">Transmembrane</keyword>
<keyword evidence="2" id="KW-0614">Plasmid</keyword>
<dbReference type="Proteomes" id="UP000008206">
    <property type="component" value="Plasmid Cy782201"/>
</dbReference>
<keyword evidence="3" id="KW-1185">Reference proteome</keyword>
<organism evidence="2 3">
    <name type="scientific">Gloeothece verrucosa (strain PCC 7822)</name>
    <name type="common">Cyanothece sp. (strain PCC 7822)</name>
    <dbReference type="NCBI Taxonomy" id="497965"/>
    <lineage>
        <taxon>Bacteria</taxon>
        <taxon>Bacillati</taxon>
        <taxon>Cyanobacteriota</taxon>
        <taxon>Cyanophyceae</taxon>
        <taxon>Oscillatoriophycideae</taxon>
        <taxon>Chroococcales</taxon>
        <taxon>Aphanothecaceae</taxon>
        <taxon>Gloeothece</taxon>
        <taxon>Gloeothece verrucosa</taxon>
    </lineage>
</organism>
<geneLocation type="plasmid" evidence="2 3">
    <name>Cy782201</name>
</geneLocation>
<dbReference type="KEGG" id="cyj:Cyan7822_5768"/>
<dbReference type="EMBL" id="CP002199">
    <property type="protein sequence ID" value="ADN17629.1"/>
    <property type="molecule type" value="Genomic_DNA"/>
</dbReference>
<dbReference type="HOGENOM" id="CLU_218749_1_0_3"/>